<evidence type="ECO:0000313" key="1">
    <source>
        <dbReference type="EMBL" id="KAF2261675.1"/>
    </source>
</evidence>
<reference evidence="2" key="1">
    <citation type="journal article" date="2020" name="Stud. Mycol.">
        <title>101 Dothideomycetes genomes: A test case for predicting lifestyles and emergence of pathogens.</title>
        <authorList>
            <person name="Haridas S."/>
            <person name="Albert R."/>
            <person name="Binder M."/>
            <person name="Bloem J."/>
            <person name="LaButti K."/>
            <person name="Salamov A."/>
            <person name="Andreopoulos B."/>
            <person name="Baker S."/>
            <person name="Barry K."/>
            <person name="Bills G."/>
            <person name="Bluhm B."/>
            <person name="Cannon C."/>
            <person name="Castanera R."/>
            <person name="Culley D."/>
            <person name="Daum C."/>
            <person name="Ezra D."/>
            <person name="Gonzalez J."/>
            <person name="Henrissat B."/>
            <person name="Kuo A."/>
            <person name="Liang C."/>
            <person name="Lipzen A."/>
            <person name="Lutzoni F."/>
            <person name="Magnuson J."/>
            <person name="Mondo S."/>
            <person name="Nolan M."/>
            <person name="Ohm R."/>
            <person name="Pangilinan J."/>
            <person name="Park H.-J."/>
            <person name="Ramirez L."/>
            <person name="Alfaro M."/>
            <person name="Sun H."/>
            <person name="Tritt A."/>
            <person name="Yoshinaga Y."/>
            <person name="Zwiers L.-H."/>
            <person name="Turgeon B."/>
            <person name="Goodwin S."/>
            <person name="Spatafora J."/>
            <person name="Crous P."/>
            <person name="Grigoriev I."/>
        </authorList>
    </citation>
    <scope>NUCLEOTIDE SEQUENCE [LARGE SCALE GENOMIC DNA]</scope>
    <source>
        <strain evidence="2">CBS 304.66</strain>
    </source>
</reference>
<protein>
    <submittedName>
        <fullName evidence="1">Uncharacterized protein</fullName>
    </submittedName>
</protein>
<evidence type="ECO:0000313" key="2">
    <source>
        <dbReference type="Proteomes" id="UP000800093"/>
    </source>
</evidence>
<dbReference type="Proteomes" id="UP000800093">
    <property type="component" value="Unassembled WGS sequence"/>
</dbReference>
<keyword evidence="2" id="KW-1185">Reference proteome</keyword>
<organism evidence="1 2">
    <name type="scientific">Lojkania enalia</name>
    <dbReference type="NCBI Taxonomy" id="147567"/>
    <lineage>
        <taxon>Eukaryota</taxon>
        <taxon>Fungi</taxon>
        <taxon>Dikarya</taxon>
        <taxon>Ascomycota</taxon>
        <taxon>Pezizomycotina</taxon>
        <taxon>Dothideomycetes</taxon>
        <taxon>Pleosporomycetidae</taxon>
        <taxon>Pleosporales</taxon>
        <taxon>Pleosporales incertae sedis</taxon>
        <taxon>Lojkania</taxon>
    </lineage>
</organism>
<accession>A0A9P4MXS8</accession>
<name>A0A9P4MXS8_9PLEO</name>
<gene>
    <name evidence="1" type="ORF">CC78DRAFT_535519</name>
</gene>
<sequence length="245" mass="26383">MEASPVMEAPVVTDQGVWEASLALWVVHTTNLLTIMDTATAQIRLRAGHTLDPPPQHHINNPNTAAPQVHTARTLRLHQVNILKVTKAKASINTTNTEVSMEASNPSLATKLRVNTTTPHLLAKATKINIPHLHNSIIAMVRPGDMETSNPVMVNMPATVDRRTLRLQVSMVARISHMEGAATTNIHTTSTLEAVIHHHLVRTTAAPLHIIKGGTEVRVRAAGRPSLGGSGVSTSCVALEGRLIH</sequence>
<comment type="caution">
    <text evidence="1">The sequence shown here is derived from an EMBL/GenBank/DDBJ whole genome shotgun (WGS) entry which is preliminary data.</text>
</comment>
<proteinExistence type="predicted"/>
<dbReference type="EMBL" id="ML986653">
    <property type="protein sequence ID" value="KAF2261675.1"/>
    <property type="molecule type" value="Genomic_DNA"/>
</dbReference>
<dbReference type="AlphaFoldDB" id="A0A9P4MXS8"/>